<keyword evidence="8" id="KW-1185">Reference proteome</keyword>
<dbReference type="Pfam" id="PF21597">
    <property type="entry name" value="TetR_C_43"/>
    <property type="match status" value="1"/>
</dbReference>
<reference evidence="7 8" key="1">
    <citation type="journal article" date="2024" name="Int. J. Mol. Sci.">
        <title>Exploration of Alicyclobacillus spp. Genome in Search of Antibiotic Resistance.</title>
        <authorList>
            <person name="Bucka-Kolendo J."/>
            <person name="Kiousi D.E."/>
            <person name="Dekowska A."/>
            <person name="Mikolajczuk-Szczyrba A."/>
            <person name="Karadedos D.M."/>
            <person name="Michael P."/>
            <person name="Galanis A."/>
            <person name="Sokolowska B."/>
        </authorList>
    </citation>
    <scope>NUCLEOTIDE SEQUENCE [LARGE SCALE GENOMIC DNA]</scope>
    <source>
        <strain evidence="7 8">KKP 3000</strain>
    </source>
</reference>
<keyword evidence="2 4" id="KW-0238">DNA-binding</keyword>
<organism evidence="7 8">
    <name type="scientific">Alicyclobacillus fastidiosus</name>
    <dbReference type="NCBI Taxonomy" id="392011"/>
    <lineage>
        <taxon>Bacteria</taxon>
        <taxon>Bacillati</taxon>
        <taxon>Bacillota</taxon>
        <taxon>Bacilli</taxon>
        <taxon>Bacillales</taxon>
        <taxon>Alicyclobacillaceae</taxon>
        <taxon>Alicyclobacillus</taxon>
    </lineage>
</organism>
<evidence type="ECO:0000256" key="3">
    <source>
        <dbReference type="ARBA" id="ARBA00023163"/>
    </source>
</evidence>
<dbReference type="EMBL" id="JBDXSU010000048">
    <property type="protein sequence ID" value="MFB5193208.1"/>
    <property type="molecule type" value="Genomic_DNA"/>
</dbReference>
<sequence>MPMKKPCASRDNEGDNSTDTASERKSLRADARRNRERVLEVATKVFATEGLAAPIDEIADRAGVGIGTVYRHFPTKEALFEAVIVSFKQHLIEKAQEMLEQDDPDAAFYNFLSLMLRESSVNRSIIAAISSSPVNDHRQLTGISLDFKNILEKLLKHAQEARSVRDDIRVADVTAILFGLARSMEQYSDDPELPERILSVICDGLRGR</sequence>
<feature type="region of interest" description="Disordered" evidence="5">
    <location>
        <begin position="1"/>
        <end position="33"/>
    </location>
</feature>
<dbReference type="InterPro" id="IPR036271">
    <property type="entry name" value="Tet_transcr_reg_TetR-rel_C_sf"/>
</dbReference>
<gene>
    <name evidence="7" type="ORF">KKP3000_003154</name>
</gene>
<dbReference type="SUPFAM" id="SSF46689">
    <property type="entry name" value="Homeodomain-like"/>
    <property type="match status" value="1"/>
</dbReference>
<evidence type="ECO:0000313" key="8">
    <source>
        <dbReference type="Proteomes" id="UP001579974"/>
    </source>
</evidence>
<dbReference type="Pfam" id="PF00440">
    <property type="entry name" value="TetR_N"/>
    <property type="match status" value="1"/>
</dbReference>
<dbReference type="PROSITE" id="PS50977">
    <property type="entry name" value="HTH_TETR_2"/>
    <property type="match status" value="1"/>
</dbReference>
<feature type="DNA-binding region" description="H-T-H motif" evidence="4">
    <location>
        <begin position="54"/>
        <end position="73"/>
    </location>
</feature>
<evidence type="ECO:0000256" key="2">
    <source>
        <dbReference type="ARBA" id="ARBA00023125"/>
    </source>
</evidence>
<evidence type="ECO:0000313" key="7">
    <source>
        <dbReference type="EMBL" id="MFB5193208.1"/>
    </source>
</evidence>
<accession>A0ABV5ALQ5</accession>
<dbReference type="InterPro" id="IPR050109">
    <property type="entry name" value="HTH-type_TetR-like_transc_reg"/>
</dbReference>
<name>A0ABV5ALQ5_9BACL</name>
<evidence type="ECO:0000256" key="4">
    <source>
        <dbReference type="PROSITE-ProRule" id="PRU00335"/>
    </source>
</evidence>
<dbReference type="PANTHER" id="PTHR30055">
    <property type="entry name" value="HTH-TYPE TRANSCRIPTIONAL REGULATOR RUTR"/>
    <property type="match status" value="1"/>
</dbReference>
<proteinExistence type="predicted"/>
<comment type="caution">
    <text evidence="7">The sequence shown here is derived from an EMBL/GenBank/DDBJ whole genome shotgun (WGS) entry which is preliminary data.</text>
</comment>
<dbReference type="Gene3D" id="1.10.357.10">
    <property type="entry name" value="Tetracycline Repressor, domain 2"/>
    <property type="match status" value="1"/>
</dbReference>
<dbReference type="SUPFAM" id="SSF48498">
    <property type="entry name" value="Tetracyclin repressor-like, C-terminal domain"/>
    <property type="match status" value="1"/>
</dbReference>
<dbReference type="RefSeq" id="WP_275473415.1">
    <property type="nucleotide sequence ID" value="NZ_CP162940.1"/>
</dbReference>
<evidence type="ECO:0000256" key="1">
    <source>
        <dbReference type="ARBA" id="ARBA00023015"/>
    </source>
</evidence>
<feature type="compositionally biased region" description="Basic and acidic residues" evidence="5">
    <location>
        <begin position="21"/>
        <end position="33"/>
    </location>
</feature>
<feature type="domain" description="HTH tetR-type" evidence="6">
    <location>
        <begin position="32"/>
        <end position="91"/>
    </location>
</feature>
<keyword evidence="1" id="KW-0805">Transcription regulation</keyword>
<evidence type="ECO:0000259" key="6">
    <source>
        <dbReference type="PROSITE" id="PS50977"/>
    </source>
</evidence>
<protein>
    <submittedName>
        <fullName evidence="7">TetR/AcrR family transcriptional regulator</fullName>
    </submittedName>
</protein>
<dbReference type="InterPro" id="IPR049445">
    <property type="entry name" value="TetR_SbtR-like_C"/>
</dbReference>
<dbReference type="PRINTS" id="PR00455">
    <property type="entry name" value="HTHTETR"/>
</dbReference>
<dbReference type="PANTHER" id="PTHR30055:SF234">
    <property type="entry name" value="HTH-TYPE TRANSCRIPTIONAL REGULATOR BETI"/>
    <property type="match status" value="1"/>
</dbReference>
<dbReference type="Proteomes" id="UP001579974">
    <property type="component" value="Unassembled WGS sequence"/>
</dbReference>
<keyword evidence="3" id="KW-0804">Transcription</keyword>
<dbReference type="InterPro" id="IPR001647">
    <property type="entry name" value="HTH_TetR"/>
</dbReference>
<evidence type="ECO:0000256" key="5">
    <source>
        <dbReference type="SAM" id="MobiDB-lite"/>
    </source>
</evidence>
<dbReference type="InterPro" id="IPR009057">
    <property type="entry name" value="Homeodomain-like_sf"/>
</dbReference>